<name>A0ABD3W2E6_SINWO</name>
<comment type="caution">
    <text evidence="5">The sequence shown here is derived from an EMBL/GenBank/DDBJ whole genome shotgun (WGS) entry which is preliminary data.</text>
</comment>
<feature type="compositionally biased region" description="Basic and acidic residues" evidence="3">
    <location>
        <begin position="439"/>
        <end position="454"/>
    </location>
</feature>
<feature type="compositionally biased region" description="Basic residues" evidence="3">
    <location>
        <begin position="409"/>
        <end position="437"/>
    </location>
</feature>
<proteinExistence type="predicted"/>
<evidence type="ECO:0000313" key="5">
    <source>
        <dbReference type="EMBL" id="KAL3867735.1"/>
    </source>
</evidence>
<feature type="compositionally biased region" description="Basic and acidic residues" evidence="3">
    <location>
        <begin position="399"/>
        <end position="408"/>
    </location>
</feature>
<dbReference type="PROSITE" id="PS50102">
    <property type="entry name" value="RRM"/>
    <property type="match status" value="1"/>
</dbReference>
<organism evidence="5 6">
    <name type="scientific">Sinanodonta woodiana</name>
    <name type="common">Chinese pond mussel</name>
    <name type="synonym">Anodonta woodiana</name>
    <dbReference type="NCBI Taxonomy" id="1069815"/>
    <lineage>
        <taxon>Eukaryota</taxon>
        <taxon>Metazoa</taxon>
        <taxon>Spiralia</taxon>
        <taxon>Lophotrochozoa</taxon>
        <taxon>Mollusca</taxon>
        <taxon>Bivalvia</taxon>
        <taxon>Autobranchia</taxon>
        <taxon>Heteroconchia</taxon>
        <taxon>Palaeoheterodonta</taxon>
        <taxon>Unionida</taxon>
        <taxon>Unionoidea</taxon>
        <taxon>Unionidae</taxon>
        <taxon>Unioninae</taxon>
        <taxon>Sinanodonta</taxon>
    </lineage>
</organism>
<dbReference type="SUPFAM" id="SSF54928">
    <property type="entry name" value="RNA-binding domain, RBD"/>
    <property type="match status" value="2"/>
</dbReference>
<feature type="compositionally biased region" description="Basic residues" evidence="3">
    <location>
        <begin position="513"/>
        <end position="576"/>
    </location>
</feature>
<feature type="compositionally biased region" description="Basic and acidic residues" evidence="3">
    <location>
        <begin position="577"/>
        <end position="594"/>
    </location>
</feature>
<evidence type="ECO:0000256" key="3">
    <source>
        <dbReference type="SAM" id="MobiDB-lite"/>
    </source>
</evidence>
<feature type="compositionally biased region" description="Polar residues" evidence="3">
    <location>
        <begin position="630"/>
        <end position="639"/>
    </location>
</feature>
<dbReference type="PANTHER" id="PTHR32343:SF22">
    <property type="entry name" value="LD29830P"/>
    <property type="match status" value="1"/>
</dbReference>
<dbReference type="Proteomes" id="UP001634394">
    <property type="component" value="Unassembled WGS sequence"/>
</dbReference>
<keyword evidence="1" id="KW-0694">RNA-binding</keyword>
<sequence>MSDKLDTRVIQITNVAPGATREQMKTLFGYIGHIDELKLYPPEESEVQVPARVCYVKYDDTTSVGVALHLTNTVFIDRALIVVPVMDGKIPDEQTALQMAPSAIAGMMPGQPTWPSNVMSQLQGTGTNQVITTNDPRLTAHGLPQYPPLPGSTDPAKIEEIRRTVVVGNLDAITTGEHVLSFFSQVGEIKYVKLSEDSDGTRIALVEFSDQRSIASALTYSGVMFQNRPLRVTHSYSSIIKPQNKHQQAAQREIEEAMKKVKEAQSLITAAADMGDINIDKTVSKLANDLHSSRSRSRSKSKKRRSRSHSRHRSRSKSHKSHKSHKSRSRSRQRSKSRRSRSKKRSRSRSKKQRSRSRSKSRSRRNRSRSRSRRRSSLPRRSRSLSRRQRSKSRSRKSPKPEEVTAIKERRRSRSSKQSSRKSRSRSRKRSRSKSKRSGSQEKIKISDSVDKKSISKSLSPPKLEREDSLYEESSSRRSSEDTKTDELSSVKKSSPPVPVVKSSPPVPEVKRSSSKARSRSRSRRISSRRSRSKSGSRQRSRKGSRRSRSRSRKRSRSRRRSRSRSGSRHRSRKDKKRDTERSRGHSRDKDKDKSKRKHKEKEKEKDDKKDSKVTRNYDEEEQTIYDDSAQASSASGRSTSDRNQMESRNGGGTSAVLDTTGDDSNLQQIDMDMSD</sequence>
<gene>
    <name evidence="5" type="ORF">ACJMK2_040598</name>
</gene>
<feature type="coiled-coil region" evidence="2">
    <location>
        <begin position="247"/>
        <end position="274"/>
    </location>
</feature>
<evidence type="ECO:0000256" key="1">
    <source>
        <dbReference type="PROSITE-ProRule" id="PRU00176"/>
    </source>
</evidence>
<keyword evidence="2" id="KW-0175">Coiled coil</keyword>
<dbReference type="PANTHER" id="PTHR32343">
    <property type="entry name" value="SERINE/ARGININE-RICH SPLICING FACTOR"/>
    <property type="match status" value="1"/>
</dbReference>
<dbReference type="InterPro" id="IPR000504">
    <property type="entry name" value="RRM_dom"/>
</dbReference>
<evidence type="ECO:0000313" key="6">
    <source>
        <dbReference type="Proteomes" id="UP001634394"/>
    </source>
</evidence>
<protein>
    <recommendedName>
        <fullName evidence="4">RRM domain-containing protein</fullName>
    </recommendedName>
</protein>
<accession>A0ABD3W2E6</accession>
<dbReference type="GO" id="GO:0003723">
    <property type="term" value="F:RNA binding"/>
    <property type="evidence" value="ECO:0007669"/>
    <property type="project" value="UniProtKB-UniRule"/>
</dbReference>
<feature type="compositionally biased region" description="Low complexity" evidence="3">
    <location>
        <begin position="491"/>
        <end position="504"/>
    </location>
</feature>
<keyword evidence="6" id="KW-1185">Reference proteome</keyword>
<feature type="compositionally biased region" description="Basic and acidic residues" evidence="3">
    <location>
        <begin position="463"/>
        <end position="490"/>
    </location>
</feature>
<dbReference type="InterPro" id="IPR035979">
    <property type="entry name" value="RBD_domain_sf"/>
</dbReference>
<dbReference type="Gene3D" id="3.30.70.330">
    <property type="match status" value="2"/>
</dbReference>
<dbReference type="AlphaFoldDB" id="A0ABD3W2E6"/>
<evidence type="ECO:0000256" key="2">
    <source>
        <dbReference type="SAM" id="Coils"/>
    </source>
</evidence>
<dbReference type="FunFam" id="3.30.70.330:FF:000084">
    <property type="entry name" value="Serine/arginine-rich splicing factor 11 isoform 1"/>
    <property type="match status" value="1"/>
</dbReference>
<dbReference type="InterPro" id="IPR012677">
    <property type="entry name" value="Nucleotide-bd_a/b_plait_sf"/>
</dbReference>
<dbReference type="Pfam" id="PF00076">
    <property type="entry name" value="RRM_1"/>
    <property type="match status" value="1"/>
</dbReference>
<feature type="compositionally biased region" description="Basic and acidic residues" evidence="3">
    <location>
        <begin position="602"/>
        <end position="618"/>
    </location>
</feature>
<feature type="region of interest" description="Disordered" evidence="3">
    <location>
        <begin position="288"/>
        <end position="676"/>
    </location>
</feature>
<reference evidence="5 6" key="1">
    <citation type="submission" date="2024-11" db="EMBL/GenBank/DDBJ databases">
        <title>Chromosome-level genome assembly of the freshwater bivalve Anodonta woodiana.</title>
        <authorList>
            <person name="Chen X."/>
        </authorList>
    </citation>
    <scope>NUCLEOTIDE SEQUENCE [LARGE SCALE GENOMIC DNA]</scope>
    <source>
        <strain evidence="5">MN2024</strain>
        <tissue evidence="5">Gills</tissue>
    </source>
</reference>
<dbReference type="SMART" id="SM00360">
    <property type="entry name" value="RRM"/>
    <property type="match status" value="2"/>
</dbReference>
<feature type="domain" description="RRM" evidence="4">
    <location>
        <begin position="163"/>
        <end position="237"/>
    </location>
</feature>
<dbReference type="EMBL" id="JBJQND010000008">
    <property type="protein sequence ID" value="KAL3867735.1"/>
    <property type="molecule type" value="Genomic_DNA"/>
</dbReference>
<feature type="compositionally biased region" description="Basic residues" evidence="3">
    <location>
        <begin position="293"/>
        <end position="398"/>
    </location>
</feature>
<dbReference type="CDD" id="cd12259">
    <property type="entry name" value="RRM_SRSF11_SREK1"/>
    <property type="match status" value="1"/>
</dbReference>
<evidence type="ECO:0000259" key="4">
    <source>
        <dbReference type="PROSITE" id="PS50102"/>
    </source>
</evidence>